<feature type="transmembrane region" description="Helical" evidence="6">
    <location>
        <begin position="752"/>
        <end position="781"/>
    </location>
</feature>
<dbReference type="Ensembl" id="ENSSMAT00000076402.1">
    <property type="protein sequence ID" value="ENSSMAP00000052888.1"/>
    <property type="gene ID" value="ENSSMAG00000021653.1"/>
</dbReference>
<dbReference type="InterPro" id="IPR049452">
    <property type="entry name" value="Anoctamin_TM"/>
</dbReference>
<evidence type="ECO:0000256" key="1">
    <source>
        <dbReference type="ARBA" id="ARBA00004141"/>
    </source>
</evidence>
<protein>
    <recommendedName>
        <fullName evidence="6">Anoctamin</fullName>
    </recommendedName>
</protein>
<dbReference type="GeneTree" id="ENSGT00940000158300"/>
<comment type="similarity">
    <text evidence="2 6">Belongs to the anoctamin family.</text>
</comment>
<sequence>MFCRSSEEGFELWDRQKDGTEHLLPPTATRRTFDYVLVAHKVDDDTNQKAQRQRAFIQQLEKKNIIVIRIVHDDKVFFGLRAPKKMFEDYQYLLKVSDSCNWCGDVRGAVTQATRIRIVHFVLHQTFINTGGECDRICGCINHQRKCENRFDACCHVLKIGNVVFLLSENLKELLMKNVFETIFCLHERKAQKKLKLKWAQWSSLFTGQPVQEIKCYFGEKVALYYLWLGWYTKLLVPAAALGVVVFLYGLAFFNTSPLIKEVCNSSIIMCPRCDNRCTVWQLSDTCAYAKVSHLFDNEGTVAFAMFMAIWATLFLELWKRHRARHVSQWKVHDWCEDEDELILEIVNDPNCAPKQFRHSYLRSTVVLILVTLMLMLIIGLAHVLVVFRVVAAPLLSEGRLEFFRDHANTVAMMLGAVLHYVTIQIMTRVNRWVSLKLCDIEKTNSFAATERSFTVKMFTFQFFTLFSSLFYVAFFLGRINGHPGNYVRIARWRLEECHPSGCLTDLFIQMAVIMLLKQTVNNIFEFTVPWLKSCLSRNTAKKLERKCGYCYRKACRDEKRHVEPCDTCKLRDWLRNYHLANTDAFSLFNEFLEMVVQFSFTTIFVAAFPLAPLLALINNIFEIRLDAIKMVRLERRLVPRKTNNIGVWTNVLEAIGVLAVIANGLVIGVSSDFIPRLVYRYHYGPCANGSTHTHCMEGYIKDTLSTAFISHSAVRGDFLDIQMMTDNGFNVTQCSYRDYRSDEDYNLTSKFWLVLAVRFAFVILFEHVVVLCKFIAAWFVPNIPIQVKNDRLHDKLARLKEELR</sequence>
<reference evidence="8" key="1">
    <citation type="submission" date="2023-05" db="EMBL/GenBank/DDBJ databases">
        <title>High-quality long-read genome of Scophthalmus maximus.</title>
        <authorList>
            <person name="Lien S."/>
            <person name="Martinez P."/>
        </authorList>
    </citation>
    <scope>NUCLEOTIDE SEQUENCE [LARGE SCALE GENOMIC DNA]</scope>
</reference>
<feature type="transmembrane region" description="Helical" evidence="6">
    <location>
        <begin position="301"/>
        <end position="319"/>
    </location>
</feature>
<gene>
    <name evidence="8" type="primary">LOC118302695</name>
</gene>
<feature type="transmembrane region" description="Helical" evidence="6">
    <location>
        <begin position="643"/>
        <end position="668"/>
    </location>
</feature>
<keyword evidence="3 6" id="KW-0812">Transmembrane</keyword>
<evidence type="ECO:0000256" key="4">
    <source>
        <dbReference type="ARBA" id="ARBA00022989"/>
    </source>
</evidence>
<keyword evidence="5 6" id="KW-0472">Membrane</keyword>
<accession>A0A8D3D030</accession>
<evidence type="ECO:0000313" key="9">
    <source>
        <dbReference type="Proteomes" id="UP000694558"/>
    </source>
</evidence>
<name>A0A8D3D030_SCOMX</name>
<keyword evidence="4 6" id="KW-1133">Transmembrane helix</keyword>
<dbReference type="Pfam" id="PF04547">
    <property type="entry name" value="Anoctamin"/>
    <property type="match status" value="1"/>
</dbReference>
<organism evidence="8 9">
    <name type="scientific">Scophthalmus maximus</name>
    <name type="common">Turbot</name>
    <name type="synonym">Psetta maxima</name>
    <dbReference type="NCBI Taxonomy" id="52904"/>
    <lineage>
        <taxon>Eukaryota</taxon>
        <taxon>Metazoa</taxon>
        <taxon>Chordata</taxon>
        <taxon>Craniata</taxon>
        <taxon>Vertebrata</taxon>
        <taxon>Euteleostomi</taxon>
        <taxon>Actinopterygii</taxon>
        <taxon>Neopterygii</taxon>
        <taxon>Teleostei</taxon>
        <taxon>Neoteleostei</taxon>
        <taxon>Acanthomorphata</taxon>
        <taxon>Carangaria</taxon>
        <taxon>Pleuronectiformes</taxon>
        <taxon>Pleuronectoidei</taxon>
        <taxon>Scophthalmidae</taxon>
        <taxon>Scophthalmus</taxon>
    </lineage>
</organism>
<dbReference type="AlphaFoldDB" id="A0A8D3D030"/>
<dbReference type="InterPro" id="IPR007632">
    <property type="entry name" value="Anoctamin"/>
</dbReference>
<reference evidence="8" key="2">
    <citation type="submission" date="2025-08" db="UniProtKB">
        <authorList>
            <consortium name="Ensembl"/>
        </authorList>
    </citation>
    <scope>IDENTIFICATION</scope>
</reference>
<evidence type="ECO:0000256" key="6">
    <source>
        <dbReference type="RuleBase" id="RU280814"/>
    </source>
</evidence>
<evidence type="ECO:0000256" key="2">
    <source>
        <dbReference type="ARBA" id="ARBA00009671"/>
    </source>
</evidence>
<feature type="transmembrane region" description="Helical" evidence="6">
    <location>
        <begin position="365"/>
        <end position="388"/>
    </location>
</feature>
<feature type="transmembrane region" description="Helical" evidence="6">
    <location>
        <begin position="459"/>
        <end position="478"/>
    </location>
</feature>
<dbReference type="PANTHER" id="PTHR12308:SF37">
    <property type="entry name" value="ANOCTAMIN-9"/>
    <property type="match status" value="1"/>
</dbReference>
<dbReference type="GO" id="GO:0005254">
    <property type="term" value="F:chloride channel activity"/>
    <property type="evidence" value="ECO:0007669"/>
    <property type="project" value="TreeGrafter"/>
</dbReference>
<comment type="subcellular location">
    <subcellularLocation>
        <location evidence="1 6">Membrane</location>
        <topology evidence="1 6">Multi-pass membrane protein</topology>
    </subcellularLocation>
</comment>
<feature type="transmembrane region" description="Helical" evidence="6">
    <location>
        <begin position="596"/>
        <end position="622"/>
    </location>
</feature>
<evidence type="ECO:0000256" key="5">
    <source>
        <dbReference type="ARBA" id="ARBA00023136"/>
    </source>
</evidence>
<evidence type="ECO:0000313" key="8">
    <source>
        <dbReference type="Ensembl" id="ENSSMAP00000052888.1"/>
    </source>
</evidence>
<evidence type="ECO:0000259" key="7">
    <source>
        <dbReference type="Pfam" id="PF04547"/>
    </source>
</evidence>
<dbReference type="Proteomes" id="UP000694558">
    <property type="component" value="Chromosome 5"/>
</dbReference>
<proteinExistence type="inferred from homology"/>
<evidence type="ECO:0000256" key="3">
    <source>
        <dbReference type="ARBA" id="ARBA00022692"/>
    </source>
</evidence>
<feature type="domain" description="Anoctamin transmembrane" evidence="7">
    <location>
        <begin position="214"/>
        <end position="792"/>
    </location>
</feature>
<dbReference type="GO" id="GO:0005886">
    <property type="term" value="C:plasma membrane"/>
    <property type="evidence" value="ECO:0007669"/>
    <property type="project" value="TreeGrafter"/>
</dbReference>
<dbReference type="PANTHER" id="PTHR12308">
    <property type="entry name" value="ANOCTAMIN"/>
    <property type="match status" value="1"/>
</dbReference>
<feature type="transmembrane region" description="Helical" evidence="6">
    <location>
        <begin position="235"/>
        <end position="254"/>
    </location>
</feature>
<feature type="transmembrane region" description="Helical" evidence="6">
    <location>
        <begin position="408"/>
        <end position="427"/>
    </location>
</feature>